<name>A0A8S1C837_9INSE</name>
<sequence length="500" mass="55846">MVFSCESLKKKITKELNASHVVSSSRRSESSSLRGFTLLVVAVGLVVRWAVAVGPHSGQGRPPMFGDYEAQRHWQEVTLELPLRQWYANSSRNDLGYWGLDYPPLTAYHSWALGHAARALDPAFVAPHHSRGVEHDLHRLFMRASVLVAELAVYLPPLLLYTRDLKTNPVLAVLYPGLILIDHGHFQYNCISLGLTLAAVVALKRRRLALGSVFFSLAINYKQMSLYHSLPFFCYLLGVCLRQPTWAAALSKLIKIALAVVLTFAFVWAPFLYPSPADVLQVLHRIFPVARGLYEDKVASFWCAISVVVKVQNVLPRTWLTLLCLVTTLGVVLPSNLLLLRQPNNKNLLLSLFISSLGFFLFSYHVHEKSILLPATAAILLLPHHPVSATWFLAVSTYSLLPLMVKDKLVVQWAALLILFVAVAAKMMPPANSAFLRTARKVSLGGSIFLVLAQAVIAPPQRYPDIFPLLNSIFSCAHFLGFLTYAYWVQFRTESKQHAN</sequence>
<keyword evidence="12" id="KW-1185">Reference proteome</keyword>
<comment type="pathway">
    <text evidence="2 10">Protein modification; protein glycosylation.</text>
</comment>
<gene>
    <name evidence="11" type="ORF">CLODIP_2_CD06891</name>
</gene>
<dbReference type="EMBL" id="CADEPI010000014">
    <property type="protein sequence ID" value="CAB3364114.1"/>
    <property type="molecule type" value="Genomic_DNA"/>
</dbReference>
<dbReference type="EC" id="2.4.1.-" evidence="10"/>
<evidence type="ECO:0000313" key="12">
    <source>
        <dbReference type="Proteomes" id="UP000494165"/>
    </source>
</evidence>
<comment type="subcellular location">
    <subcellularLocation>
        <location evidence="1 10">Endoplasmic reticulum membrane</location>
        <topology evidence="1 10">Multi-pass membrane protein</topology>
    </subcellularLocation>
</comment>
<evidence type="ECO:0000256" key="2">
    <source>
        <dbReference type="ARBA" id="ARBA00004922"/>
    </source>
</evidence>
<dbReference type="GO" id="GO:0005789">
    <property type="term" value="C:endoplasmic reticulum membrane"/>
    <property type="evidence" value="ECO:0007669"/>
    <property type="project" value="UniProtKB-SubCell"/>
</dbReference>
<keyword evidence="5 10" id="KW-0808">Transferase</keyword>
<dbReference type="OrthoDB" id="4983at2759"/>
<dbReference type="AlphaFoldDB" id="A0A8S1C837"/>
<keyword evidence="6 10" id="KW-0812">Transmembrane</keyword>
<feature type="transmembrane region" description="Helical" evidence="10">
    <location>
        <begin position="224"/>
        <end position="241"/>
    </location>
</feature>
<dbReference type="Pfam" id="PF03155">
    <property type="entry name" value="Alg6_Alg8"/>
    <property type="match status" value="1"/>
</dbReference>
<dbReference type="Proteomes" id="UP000494165">
    <property type="component" value="Unassembled WGS sequence"/>
</dbReference>
<evidence type="ECO:0000256" key="7">
    <source>
        <dbReference type="ARBA" id="ARBA00022824"/>
    </source>
</evidence>
<evidence type="ECO:0000256" key="8">
    <source>
        <dbReference type="ARBA" id="ARBA00022989"/>
    </source>
</evidence>
<protein>
    <recommendedName>
        <fullName evidence="10">Alpha-1,3-glucosyltransferase</fullName>
        <ecNumber evidence="10">2.4.1.-</ecNumber>
    </recommendedName>
</protein>
<keyword evidence="9 10" id="KW-0472">Membrane</keyword>
<dbReference type="PANTHER" id="PTHR12413:SF1">
    <property type="entry name" value="DOLICHYL PYROPHOSPHATE MAN9GLCNAC2 ALPHA-1,3-GLUCOSYLTRANSFERASE"/>
    <property type="match status" value="1"/>
</dbReference>
<evidence type="ECO:0000256" key="4">
    <source>
        <dbReference type="ARBA" id="ARBA00022676"/>
    </source>
</evidence>
<comment type="caution">
    <text evidence="11">The sequence shown here is derived from an EMBL/GenBank/DDBJ whole genome shotgun (WGS) entry which is preliminary data.</text>
</comment>
<evidence type="ECO:0000313" key="11">
    <source>
        <dbReference type="EMBL" id="CAB3364114.1"/>
    </source>
</evidence>
<comment type="caution">
    <text evidence="10">Lacks conserved residue(s) required for the propagation of feature annotation.</text>
</comment>
<feature type="transmembrane region" description="Helical" evidence="10">
    <location>
        <begin position="441"/>
        <end position="460"/>
    </location>
</feature>
<comment type="similarity">
    <text evidence="3 10">Belongs to the ALG6/ALG8 glucosyltransferase family.</text>
</comment>
<evidence type="ECO:0000256" key="1">
    <source>
        <dbReference type="ARBA" id="ARBA00004477"/>
    </source>
</evidence>
<dbReference type="PANTHER" id="PTHR12413">
    <property type="entry name" value="DOLICHYL GLYCOSYLTRANSFERASE"/>
    <property type="match status" value="1"/>
</dbReference>
<feature type="transmembrane region" description="Helical" evidence="10">
    <location>
        <begin position="347"/>
        <end position="366"/>
    </location>
</feature>
<reference evidence="11 12" key="1">
    <citation type="submission" date="2020-04" db="EMBL/GenBank/DDBJ databases">
        <authorList>
            <person name="Alioto T."/>
            <person name="Alioto T."/>
            <person name="Gomez Garrido J."/>
        </authorList>
    </citation>
    <scope>NUCLEOTIDE SEQUENCE [LARGE SCALE GENOMIC DNA]</scope>
</reference>
<keyword evidence="8 10" id="KW-1133">Transmembrane helix</keyword>
<feature type="transmembrane region" description="Helical" evidence="10">
    <location>
        <begin position="466"/>
        <end position="488"/>
    </location>
</feature>
<keyword evidence="4 10" id="KW-0328">Glycosyltransferase</keyword>
<evidence type="ECO:0000256" key="5">
    <source>
        <dbReference type="ARBA" id="ARBA00022679"/>
    </source>
</evidence>
<keyword evidence="7 10" id="KW-0256">Endoplasmic reticulum</keyword>
<feature type="transmembrane region" description="Helical" evidence="10">
    <location>
        <begin position="253"/>
        <end position="273"/>
    </location>
</feature>
<feature type="transmembrane region" description="Helical" evidence="10">
    <location>
        <begin position="319"/>
        <end position="340"/>
    </location>
</feature>
<dbReference type="GO" id="GO:0042281">
    <property type="term" value="F:dolichyl pyrophosphate Man9GlcNAc2 alpha-1,3-glucosyltransferase activity"/>
    <property type="evidence" value="ECO:0007669"/>
    <property type="project" value="TreeGrafter"/>
</dbReference>
<evidence type="ECO:0000256" key="9">
    <source>
        <dbReference type="ARBA" id="ARBA00023136"/>
    </source>
</evidence>
<organism evidence="11 12">
    <name type="scientific">Cloeon dipterum</name>
    <dbReference type="NCBI Taxonomy" id="197152"/>
    <lineage>
        <taxon>Eukaryota</taxon>
        <taxon>Metazoa</taxon>
        <taxon>Ecdysozoa</taxon>
        <taxon>Arthropoda</taxon>
        <taxon>Hexapoda</taxon>
        <taxon>Insecta</taxon>
        <taxon>Pterygota</taxon>
        <taxon>Palaeoptera</taxon>
        <taxon>Ephemeroptera</taxon>
        <taxon>Pisciforma</taxon>
        <taxon>Baetidae</taxon>
        <taxon>Cloeon</taxon>
    </lineage>
</organism>
<evidence type="ECO:0000256" key="6">
    <source>
        <dbReference type="ARBA" id="ARBA00022692"/>
    </source>
</evidence>
<evidence type="ECO:0000256" key="10">
    <source>
        <dbReference type="RuleBase" id="RU363110"/>
    </source>
</evidence>
<feature type="transmembrane region" description="Helical" evidence="10">
    <location>
        <begin position="410"/>
        <end position="429"/>
    </location>
</feature>
<proteinExistence type="inferred from homology"/>
<accession>A0A8S1C837</accession>
<dbReference type="InterPro" id="IPR004856">
    <property type="entry name" value="Glyco_trans_ALG6/ALG8"/>
</dbReference>
<evidence type="ECO:0000256" key="3">
    <source>
        <dbReference type="ARBA" id="ARBA00008715"/>
    </source>
</evidence>